<sequence length="536" mass="59730">MASSDDDNDDFVTCGVCLWEYDEEIRKPKFLPCSHTICLLCLQGLVQGTTIKSITCPFCRNVASKDTSNCSKWILPNNTYALQMLKLNKRSAVPDPIDLMYPQMKNKNINALLKLKEELLEIRDTGMSKLALAIQTRKKVQEEMDIIIEAINVAGEEAKKCQEDNDLSLAEMVSVWEEYESSDTDQETEAQNGQKRDLVLSELMSLVEGSTSSDSVDTLKKKMTESFEVYKQKLDEATAVASEYERRRKTKIQVLLYDENDRPTSTHPVLKSGFRFLPISPSLNGPLCQQDSKLLSHAVFWFLERQKNSMEEDLPSAVCDSKSSSVVTCPSATVVSTVQALPTSLPPVVPSKSKRFVMGQSSIFILKLYKSGTFQGEIHVRPLPAFHPEFVQQLGEFCFESPKNFGSYIDKAIPGVFISFSLTTDYHPGFHPVVPSMFDSNSRKTGIADSNTTIGVAMVENELGYKVVTGWNFIIPLKDWHNPKCAVAPAVTNNELFGHIVRCTTKGAVTIMSQSSKSERGSYSLTIESANKSPVK</sequence>
<evidence type="ECO:0000256" key="1">
    <source>
        <dbReference type="ARBA" id="ARBA00022723"/>
    </source>
</evidence>
<evidence type="ECO:0000256" key="2">
    <source>
        <dbReference type="ARBA" id="ARBA00022771"/>
    </source>
</evidence>
<reference evidence="6 7" key="1">
    <citation type="journal article" date="2011" name="Science">
        <title>The ecoresponsive genome of Daphnia pulex.</title>
        <authorList>
            <person name="Colbourne J.K."/>
            <person name="Pfrender M.E."/>
            <person name="Gilbert D."/>
            <person name="Thomas W.K."/>
            <person name="Tucker A."/>
            <person name="Oakley T.H."/>
            <person name="Tokishita S."/>
            <person name="Aerts A."/>
            <person name="Arnold G.J."/>
            <person name="Basu M.K."/>
            <person name="Bauer D.J."/>
            <person name="Caceres C.E."/>
            <person name="Carmel L."/>
            <person name="Casola C."/>
            <person name="Choi J.H."/>
            <person name="Detter J.C."/>
            <person name="Dong Q."/>
            <person name="Dusheyko S."/>
            <person name="Eads B.D."/>
            <person name="Frohlich T."/>
            <person name="Geiler-Samerotte K.A."/>
            <person name="Gerlach D."/>
            <person name="Hatcher P."/>
            <person name="Jogdeo S."/>
            <person name="Krijgsveld J."/>
            <person name="Kriventseva E.V."/>
            <person name="Kultz D."/>
            <person name="Laforsch C."/>
            <person name="Lindquist E."/>
            <person name="Lopez J."/>
            <person name="Manak J.R."/>
            <person name="Muller J."/>
            <person name="Pangilinan J."/>
            <person name="Patwardhan R.P."/>
            <person name="Pitluck S."/>
            <person name="Pritham E.J."/>
            <person name="Rechtsteiner A."/>
            <person name="Rho M."/>
            <person name="Rogozin I.B."/>
            <person name="Sakarya O."/>
            <person name="Salamov A."/>
            <person name="Schaack S."/>
            <person name="Shapiro H."/>
            <person name="Shiga Y."/>
            <person name="Skalitzky C."/>
            <person name="Smith Z."/>
            <person name="Souvorov A."/>
            <person name="Sung W."/>
            <person name="Tang Z."/>
            <person name="Tsuchiya D."/>
            <person name="Tu H."/>
            <person name="Vos H."/>
            <person name="Wang M."/>
            <person name="Wolf Y.I."/>
            <person name="Yamagata H."/>
            <person name="Yamada T."/>
            <person name="Ye Y."/>
            <person name="Shaw J.R."/>
            <person name="Andrews J."/>
            <person name="Crease T.J."/>
            <person name="Tang H."/>
            <person name="Lucas S.M."/>
            <person name="Robertson H.M."/>
            <person name="Bork P."/>
            <person name="Koonin E.V."/>
            <person name="Zdobnov E.M."/>
            <person name="Grigoriev I.V."/>
            <person name="Lynch M."/>
            <person name="Boore J.L."/>
        </authorList>
    </citation>
    <scope>NUCLEOTIDE SEQUENCE [LARGE SCALE GENOMIC DNA]</scope>
</reference>
<keyword evidence="1" id="KW-0479">Metal-binding</keyword>
<accession>E9GED2</accession>
<evidence type="ECO:0000259" key="5">
    <source>
        <dbReference type="PROSITE" id="PS50089"/>
    </source>
</evidence>
<feature type="domain" description="RING-type" evidence="5">
    <location>
        <begin position="14"/>
        <end position="60"/>
    </location>
</feature>
<dbReference type="Gene3D" id="3.30.40.10">
    <property type="entry name" value="Zinc/RING finger domain, C3HC4 (zinc finger)"/>
    <property type="match status" value="1"/>
</dbReference>
<gene>
    <name evidence="6" type="ORF">DAPPUDRAFT_302646</name>
</gene>
<dbReference type="KEGG" id="dpx:DAPPUDRAFT_302646"/>
<keyword evidence="7" id="KW-1185">Reference proteome</keyword>
<dbReference type="SUPFAM" id="SSF57850">
    <property type="entry name" value="RING/U-box"/>
    <property type="match status" value="1"/>
</dbReference>
<dbReference type="PANTHER" id="PTHR25464:SF2">
    <property type="entry name" value="RING-TYPE DOMAIN-CONTAINING PROTEIN"/>
    <property type="match status" value="1"/>
</dbReference>
<dbReference type="InterPro" id="IPR013083">
    <property type="entry name" value="Znf_RING/FYVE/PHD"/>
</dbReference>
<protein>
    <recommendedName>
        <fullName evidence="5">RING-type domain-containing protein</fullName>
    </recommendedName>
</protein>
<evidence type="ECO:0000256" key="4">
    <source>
        <dbReference type="PROSITE-ProRule" id="PRU00175"/>
    </source>
</evidence>
<dbReference type="SMART" id="SM00184">
    <property type="entry name" value="RING"/>
    <property type="match status" value="1"/>
</dbReference>
<dbReference type="HOGENOM" id="CLU_033941_0_0_1"/>
<organism evidence="6 7">
    <name type="scientific">Daphnia pulex</name>
    <name type="common">Water flea</name>
    <dbReference type="NCBI Taxonomy" id="6669"/>
    <lineage>
        <taxon>Eukaryota</taxon>
        <taxon>Metazoa</taxon>
        <taxon>Ecdysozoa</taxon>
        <taxon>Arthropoda</taxon>
        <taxon>Crustacea</taxon>
        <taxon>Branchiopoda</taxon>
        <taxon>Diplostraca</taxon>
        <taxon>Cladocera</taxon>
        <taxon>Anomopoda</taxon>
        <taxon>Daphniidae</taxon>
        <taxon>Daphnia</taxon>
    </lineage>
</organism>
<keyword evidence="3" id="KW-0862">Zinc</keyword>
<dbReference type="Pfam" id="PF14634">
    <property type="entry name" value="zf-RING_5"/>
    <property type="match status" value="1"/>
</dbReference>
<dbReference type="GO" id="GO:0034198">
    <property type="term" value="P:cellular response to amino acid starvation"/>
    <property type="evidence" value="ECO:0000318"/>
    <property type="project" value="GO_Central"/>
</dbReference>
<dbReference type="InterPro" id="IPR001841">
    <property type="entry name" value="Znf_RING"/>
</dbReference>
<dbReference type="AlphaFoldDB" id="E9GED2"/>
<evidence type="ECO:0000256" key="3">
    <source>
        <dbReference type="ARBA" id="ARBA00022833"/>
    </source>
</evidence>
<dbReference type="PANTHER" id="PTHR25464">
    <property type="entry name" value="TRIPARTITE MOTIF-CONTAINING PROTEIN 2-LIKE PROTEIN"/>
    <property type="match status" value="1"/>
</dbReference>
<dbReference type="PROSITE" id="PS00518">
    <property type="entry name" value="ZF_RING_1"/>
    <property type="match status" value="1"/>
</dbReference>
<dbReference type="eggNOG" id="KOG2177">
    <property type="taxonomic scope" value="Eukaryota"/>
</dbReference>
<dbReference type="GO" id="GO:0010508">
    <property type="term" value="P:positive regulation of autophagy"/>
    <property type="evidence" value="ECO:0000318"/>
    <property type="project" value="GO_Central"/>
</dbReference>
<proteinExistence type="predicted"/>
<dbReference type="EMBL" id="GL732540">
    <property type="protein sequence ID" value="EFX82244.1"/>
    <property type="molecule type" value="Genomic_DNA"/>
</dbReference>
<dbReference type="PhylomeDB" id="E9GED2"/>
<dbReference type="OrthoDB" id="2163411at2759"/>
<evidence type="ECO:0000313" key="7">
    <source>
        <dbReference type="Proteomes" id="UP000000305"/>
    </source>
</evidence>
<keyword evidence="2 4" id="KW-0863">Zinc-finger</keyword>
<dbReference type="InterPro" id="IPR017907">
    <property type="entry name" value="Znf_RING_CS"/>
</dbReference>
<dbReference type="InParanoid" id="E9GED2"/>
<dbReference type="GO" id="GO:0008270">
    <property type="term" value="F:zinc ion binding"/>
    <property type="evidence" value="ECO:0007669"/>
    <property type="project" value="UniProtKB-KW"/>
</dbReference>
<name>E9GED2_DAPPU</name>
<dbReference type="Proteomes" id="UP000000305">
    <property type="component" value="Unassembled WGS sequence"/>
</dbReference>
<dbReference type="PROSITE" id="PS50089">
    <property type="entry name" value="ZF_RING_2"/>
    <property type="match status" value="1"/>
</dbReference>
<evidence type="ECO:0000313" key="6">
    <source>
        <dbReference type="EMBL" id="EFX82244.1"/>
    </source>
</evidence>